<evidence type="ECO:0000313" key="3">
    <source>
        <dbReference type="EMBL" id="KKM01130.1"/>
    </source>
</evidence>
<reference evidence="3" key="1">
    <citation type="journal article" date="2015" name="Nature">
        <title>Complex archaea that bridge the gap between prokaryotes and eukaryotes.</title>
        <authorList>
            <person name="Spang A."/>
            <person name="Saw J.H."/>
            <person name="Jorgensen S.L."/>
            <person name="Zaremba-Niedzwiedzka K."/>
            <person name="Martijn J."/>
            <person name="Lind A.E."/>
            <person name="van Eijk R."/>
            <person name="Schleper C."/>
            <person name="Guy L."/>
            <person name="Ettema T.J."/>
        </authorList>
    </citation>
    <scope>NUCLEOTIDE SEQUENCE</scope>
</reference>
<feature type="domain" description="HNH nuclease" evidence="2">
    <location>
        <begin position="106"/>
        <end position="142"/>
    </location>
</feature>
<dbReference type="Gene3D" id="3.90.75.20">
    <property type="match status" value="1"/>
</dbReference>
<evidence type="ECO:0000256" key="1">
    <source>
        <dbReference type="SAM" id="MobiDB-lite"/>
    </source>
</evidence>
<protein>
    <recommendedName>
        <fullName evidence="2">HNH nuclease domain-containing protein</fullName>
    </recommendedName>
</protein>
<accession>A0A0F9GQL6</accession>
<sequence length="166" mass="19327">MAFPWLATGEGPPNKGKKLPETQLKKMSDSRKQLMANGWNPSNWGKKMNYTREHIEKLRCNLKAAMEKVRKYDCGDTFMFRGDPYVHMKVAKDHPKRNNSGYVREHIVIAMKALGRPLKKGEVVHHINGIKTDNRTSNLLICHNDYHRWLHWKMGLIFQQAMWGGN</sequence>
<dbReference type="InterPro" id="IPR003615">
    <property type="entry name" value="HNH_nuc"/>
</dbReference>
<dbReference type="EMBL" id="LAZR01017266">
    <property type="protein sequence ID" value="KKM01130.1"/>
    <property type="molecule type" value="Genomic_DNA"/>
</dbReference>
<gene>
    <name evidence="3" type="ORF">LCGC14_1797500</name>
</gene>
<proteinExistence type="predicted"/>
<dbReference type="InterPro" id="IPR044925">
    <property type="entry name" value="His-Me_finger_sf"/>
</dbReference>
<feature type="region of interest" description="Disordered" evidence="1">
    <location>
        <begin position="1"/>
        <end position="20"/>
    </location>
</feature>
<comment type="caution">
    <text evidence="3">The sequence shown here is derived from an EMBL/GenBank/DDBJ whole genome shotgun (WGS) entry which is preliminary data.</text>
</comment>
<organism evidence="3">
    <name type="scientific">marine sediment metagenome</name>
    <dbReference type="NCBI Taxonomy" id="412755"/>
    <lineage>
        <taxon>unclassified sequences</taxon>
        <taxon>metagenomes</taxon>
        <taxon>ecological metagenomes</taxon>
    </lineage>
</organism>
<dbReference type="SUPFAM" id="SSF54060">
    <property type="entry name" value="His-Me finger endonucleases"/>
    <property type="match status" value="1"/>
</dbReference>
<dbReference type="AlphaFoldDB" id="A0A0F9GQL6"/>
<name>A0A0F9GQL6_9ZZZZ</name>
<evidence type="ECO:0000259" key="2">
    <source>
        <dbReference type="Pfam" id="PF13392"/>
    </source>
</evidence>
<dbReference type="Pfam" id="PF13392">
    <property type="entry name" value="HNH_3"/>
    <property type="match status" value="1"/>
</dbReference>